<dbReference type="Proteomes" id="UP000241394">
    <property type="component" value="Chromosome LG23"/>
</dbReference>
<keyword evidence="3" id="KW-0396">Initiation factor</keyword>
<feature type="compositionally biased region" description="Basic and acidic residues" evidence="1">
    <location>
        <begin position="248"/>
        <end position="265"/>
    </location>
</feature>
<dbReference type="PANTHER" id="PTHR35499:SF1">
    <property type="entry name" value="DUF3741 DOMAIN-CONTAINING PROTEIN"/>
    <property type="match status" value="1"/>
</dbReference>
<dbReference type="AlphaFoldDB" id="A0A2R6PPS9"/>
<evidence type="ECO:0000313" key="3">
    <source>
        <dbReference type="EMBL" id="PSR95056.1"/>
    </source>
</evidence>
<dbReference type="EMBL" id="NKQK01000023">
    <property type="protein sequence ID" value="PSR95056.1"/>
    <property type="molecule type" value="Genomic_DNA"/>
</dbReference>
<sequence length="409" mass="46379">MKFLSSSSSSAASTTTAATATAGCLAGMLRRLLCFNSLPTHPSDQIKDLDLNTLDFDKFGCLETEERIGDTANPGIVARLMGLDSMPRIGINFSDTQMAPNSIERSRSMNYDSWREKEAVQGQQHQRAKTLSFRELPTFLENEEFFVLSFENLGNDKEFGSRGVRSEMGFGKSTRRKAERCRRKAQKKENQSPNKVVSNEKLIGIINHRPSQNVAIESEIEDSSNVLRPTNNCNRNSHIAREAAEKLRPINHKKEGKEKKEKEESVVTANKVETESDSENSSPVSVLDFAESIFDPKVSTSAEADARVTSSNSRRKLSAELENFSDIQRKNNFEDICHGLRKKDFQRENYEETCGEICKMVEGEMMESNWVYRELWKLEDFEDIGAVFELQIVEELTNELVEQLLEKCQ</sequence>
<dbReference type="Gramene" id="PSR95056">
    <property type="protein sequence ID" value="PSR95056"/>
    <property type="gene ID" value="CEY00_Acc25811"/>
</dbReference>
<evidence type="ECO:0000313" key="4">
    <source>
        <dbReference type="Proteomes" id="UP000241394"/>
    </source>
</evidence>
<feature type="compositionally biased region" description="Basic residues" evidence="1">
    <location>
        <begin position="173"/>
        <end position="186"/>
    </location>
</feature>
<dbReference type="InParanoid" id="A0A2R6PPS9"/>
<feature type="region of interest" description="Disordered" evidence="1">
    <location>
        <begin position="164"/>
        <end position="195"/>
    </location>
</feature>
<keyword evidence="3" id="KW-0648">Protein biosynthesis</keyword>
<dbReference type="Pfam" id="PF14383">
    <property type="entry name" value="VARLMGL"/>
    <property type="match status" value="1"/>
</dbReference>
<gene>
    <name evidence="3" type="ORF">CEY00_Acc25811</name>
</gene>
<protein>
    <submittedName>
        <fullName evidence="3">Translation initiation factor IF-2 like</fullName>
    </submittedName>
</protein>
<keyword evidence="4" id="KW-1185">Reference proteome</keyword>
<dbReference type="PROSITE" id="PS51257">
    <property type="entry name" value="PROKAR_LIPOPROTEIN"/>
    <property type="match status" value="1"/>
</dbReference>
<dbReference type="FunCoup" id="A0A2R6PPS9">
    <property type="interactions" value="169"/>
</dbReference>
<feature type="domain" description="DUF3741" evidence="2">
    <location>
        <begin position="74"/>
        <end position="87"/>
    </location>
</feature>
<organism evidence="3 4">
    <name type="scientific">Actinidia chinensis var. chinensis</name>
    <name type="common">Chinese soft-hair kiwi</name>
    <dbReference type="NCBI Taxonomy" id="1590841"/>
    <lineage>
        <taxon>Eukaryota</taxon>
        <taxon>Viridiplantae</taxon>
        <taxon>Streptophyta</taxon>
        <taxon>Embryophyta</taxon>
        <taxon>Tracheophyta</taxon>
        <taxon>Spermatophyta</taxon>
        <taxon>Magnoliopsida</taxon>
        <taxon>eudicotyledons</taxon>
        <taxon>Gunneridae</taxon>
        <taxon>Pentapetalae</taxon>
        <taxon>asterids</taxon>
        <taxon>Ericales</taxon>
        <taxon>Actinidiaceae</taxon>
        <taxon>Actinidia</taxon>
    </lineage>
</organism>
<feature type="region of interest" description="Disordered" evidence="1">
    <location>
        <begin position="248"/>
        <end position="282"/>
    </location>
</feature>
<name>A0A2R6PPS9_ACTCC</name>
<dbReference type="OrthoDB" id="1924799at2759"/>
<dbReference type="STRING" id="1590841.A0A2R6PPS9"/>
<reference evidence="4" key="2">
    <citation type="journal article" date="2018" name="BMC Genomics">
        <title>A manually annotated Actinidia chinensis var. chinensis (kiwifruit) genome highlights the challenges associated with draft genomes and gene prediction in plants.</title>
        <authorList>
            <person name="Pilkington S.M."/>
            <person name="Crowhurst R."/>
            <person name="Hilario E."/>
            <person name="Nardozza S."/>
            <person name="Fraser L."/>
            <person name="Peng Y."/>
            <person name="Gunaseelan K."/>
            <person name="Simpson R."/>
            <person name="Tahir J."/>
            <person name="Deroles S.C."/>
            <person name="Templeton K."/>
            <person name="Luo Z."/>
            <person name="Davy M."/>
            <person name="Cheng C."/>
            <person name="McNeilage M."/>
            <person name="Scaglione D."/>
            <person name="Liu Y."/>
            <person name="Zhang Q."/>
            <person name="Datson P."/>
            <person name="De Silva N."/>
            <person name="Gardiner S.E."/>
            <person name="Bassett H."/>
            <person name="Chagne D."/>
            <person name="McCallum J."/>
            <person name="Dzierzon H."/>
            <person name="Deng C."/>
            <person name="Wang Y.Y."/>
            <person name="Barron L."/>
            <person name="Manako K."/>
            <person name="Bowen J."/>
            <person name="Foster T.M."/>
            <person name="Erridge Z.A."/>
            <person name="Tiffin H."/>
            <person name="Waite C.N."/>
            <person name="Davies K.M."/>
            <person name="Grierson E.P."/>
            <person name="Laing W.A."/>
            <person name="Kirk R."/>
            <person name="Chen X."/>
            <person name="Wood M."/>
            <person name="Montefiori M."/>
            <person name="Brummell D.A."/>
            <person name="Schwinn K.E."/>
            <person name="Catanach A."/>
            <person name="Fullerton C."/>
            <person name="Li D."/>
            <person name="Meiyalaghan S."/>
            <person name="Nieuwenhuizen N."/>
            <person name="Read N."/>
            <person name="Prakash R."/>
            <person name="Hunter D."/>
            <person name="Zhang H."/>
            <person name="McKenzie M."/>
            <person name="Knabel M."/>
            <person name="Harris A."/>
            <person name="Allan A.C."/>
            <person name="Gleave A."/>
            <person name="Chen A."/>
            <person name="Janssen B.J."/>
            <person name="Plunkett B."/>
            <person name="Ampomah-Dwamena C."/>
            <person name="Voogd C."/>
            <person name="Leif D."/>
            <person name="Lafferty D."/>
            <person name="Souleyre E.J.F."/>
            <person name="Varkonyi-Gasic E."/>
            <person name="Gambi F."/>
            <person name="Hanley J."/>
            <person name="Yao J.L."/>
            <person name="Cheung J."/>
            <person name="David K.M."/>
            <person name="Warren B."/>
            <person name="Marsh K."/>
            <person name="Snowden K.C."/>
            <person name="Lin-Wang K."/>
            <person name="Brian L."/>
            <person name="Martinez-Sanchez M."/>
            <person name="Wang M."/>
            <person name="Ileperuma N."/>
            <person name="Macnee N."/>
            <person name="Campin R."/>
            <person name="McAtee P."/>
            <person name="Drummond R.S.M."/>
            <person name="Espley R.V."/>
            <person name="Ireland H.S."/>
            <person name="Wu R."/>
            <person name="Atkinson R.G."/>
            <person name="Karunairetnam S."/>
            <person name="Bulley S."/>
            <person name="Chunkath S."/>
            <person name="Hanley Z."/>
            <person name="Storey R."/>
            <person name="Thrimawithana A.H."/>
            <person name="Thomson S."/>
            <person name="David C."/>
            <person name="Testolin R."/>
            <person name="Huang H."/>
            <person name="Hellens R.P."/>
            <person name="Schaffer R.J."/>
        </authorList>
    </citation>
    <scope>NUCLEOTIDE SEQUENCE [LARGE SCALE GENOMIC DNA]</scope>
    <source>
        <strain evidence="4">cv. Red5</strain>
    </source>
</reference>
<dbReference type="OMA" id="REMPTFL"/>
<evidence type="ECO:0000259" key="2">
    <source>
        <dbReference type="Pfam" id="PF14383"/>
    </source>
</evidence>
<comment type="caution">
    <text evidence="3">The sequence shown here is derived from an EMBL/GenBank/DDBJ whole genome shotgun (WGS) entry which is preliminary data.</text>
</comment>
<dbReference type="GO" id="GO:0003743">
    <property type="term" value="F:translation initiation factor activity"/>
    <property type="evidence" value="ECO:0007669"/>
    <property type="project" value="UniProtKB-KW"/>
</dbReference>
<dbReference type="PANTHER" id="PTHR35499">
    <property type="entry name" value="OS05G0128300 PROTEIN"/>
    <property type="match status" value="1"/>
</dbReference>
<reference evidence="3 4" key="1">
    <citation type="submission" date="2017-07" db="EMBL/GenBank/DDBJ databases">
        <title>An improved, manually edited Actinidia chinensis var. chinensis (kiwifruit) genome highlights the challenges associated with draft genomes and gene prediction in plants.</title>
        <authorList>
            <person name="Pilkington S."/>
            <person name="Crowhurst R."/>
            <person name="Hilario E."/>
            <person name="Nardozza S."/>
            <person name="Fraser L."/>
            <person name="Peng Y."/>
            <person name="Gunaseelan K."/>
            <person name="Simpson R."/>
            <person name="Tahir J."/>
            <person name="Deroles S."/>
            <person name="Templeton K."/>
            <person name="Luo Z."/>
            <person name="Davy M."/>
            <person name="Cheng C."/>
            <person name="Mcneilage M."/>
            <person name="Scaglione D."/>
            <person name="Liu Y."/>
            <person name="Zhang Q."/>
            <person name="Datson P."/>
            <person name="De Silva N."/>
            <person name="Gardiner S."/>
            <person name="Bassett H."/>
            <person name="Chagne D."/>
            <person name="Mccallum J."/>
            <person name="Dzierzon H."/>
            <person name="Deng C."/>
            <person name="Wang Y.-Y."/>
            <person name="Barron N."/>
            <person name="Manako K."/>
            <person name="Bowen J."/>
            <person name="Foster T."/>
            <person name="Erridge Z."/>
            <person name="Tiffin H."/>
            <person name="Waite C."/>
            <person name="Davies K."/>
            <person name="Grierson E."/>
            <person name="Laing W."/>
            <person name="Kirk R."/>
            <person name="Chen X."/>
            <person name="Wood M."/>
            <person name="Montefiori M."/>
            <person name="Brummell D."/>
            <person name="Schwinn K."/>
            <person name="Catanach A."/>
            <person name="Fullerton C."/>
            <person name="Li D."/>
            <person name="Meiyalaghan S."/>
            <person name="Nieuwenhuizen N."/>
            <person name="Read N."/>
            <person name="Prakash R."/>
            <person name="Hunter D."/>
            <person name="Zhang H."/>
            <person name="Mckenzie M."/>
            <person name="Knabel M."/>
            <person name="Harris A."/>
            <person name="Allan A."/>
            <person name="Chen A."/>
            <person name="Janssen B."/>
            <person name="Plunkett B."/>
            <person name="Dwamena C."/>
            <person name="Voogd C."/>
            <person name="Leif D."/>
            <person name="Lafferty D."/>
            <person name="Souleyre E."/>
            <person name="Varkonyi-Gasic E."/>
            <person name="Gambi F."/>
            <person name="Hanley J."/>
            <person name="Yao J.-L."/>
            <person name="Cheung J."/>
            <person name="David K."/>
            <person name="Warren B."/>
            <person name="Marsh K."/>
            <person name="Snowden K."/>
            <person name="Lin-Wang K."/>
            <person name="Brian L."/>
            <person name="Martinez-Sanchez M."/>
            <person name="Wang M."/>
            <person name="Ileperuma N."/>
            <person name="Macnee N."/>
            <person name="Campin R."/>
            <person name="Mcatee P."/>
            <person name="Drummond R."/>
            <person name="Espley R."/>
            <person name="Ireland H."/>
            <person name="Wu R."/>
            <person name="Atkinson R."/>
            <person name="Karunairetnam S."/>
            <person name="Bulley S."/>
            <person name="Chunkath S."/>
            <person name="Hanley Z."/>
            <person name="Storey R."/>
            <person name="Thrimawithana A."/>
            <person name="Thomson S."/>
            <person name="David C."/>
            <person name="Testolin R."/>
        </authorList>
    </citation>
    <scope>NUCLEOTIDE SEQUENCE [LARGE SCALE GENOMIC DNA]</scope>
    <source>
        <strain evidence="4">cv. Red5</strain>
        <tissue evidence="3">Young leaf</tissue>
    </source>
</reference>
<evidence type="ECO:0000256" key="1">
    <source>
        <dbReference type="SAM" id="MobiDB-lite"/>
    </source>
</evidence>
<dbReference type="InterPro" id="IPR032795">
    <property type="entry name" value="DUF3741-assoc"/>
</dbReference>
<accession>A0A2R6PPS9</accession>
<proteinExistence type="predicted"/>